<accession>A0A4Q7EMC5</accession>
<dbReference type="Gene3D" id="1.10.1400.10">
    <property type="match status" value="1"/>
</dbReference>
<evidence type="ECO:0000313" key="7">
    <source>
        <dbReference type="Proteomes" id="UP000292345"/>
    </source>
</evidence>
<dbReference type="PANTHER" id="PTHR34218:SF3">
    <property type="entry name" value="ACYL-HOMOSERINE LACTONE ACYLASE PVDQ"/>
    <property type="match status" value="1"/>
</dbReference>
<dbReference type="AlphaFoldDB" id="A0A4Q7EMC5"/>
<dbReference type="Gene3D" id="2.30.120.10">
    <property type="match status" value="1"/>
</dbReference>
<dbReference type="Pfam" id="PF01804">
    <property type="entry name" value="Penicil_amidase"/>
    <property type="match status" value="1"/>
</dbReference>
<dbReference type="Proteomes" id="UP000292345">
    <property type="component" value="Unassembled WGS sequence"/>
</dbReference>
<feature type="chain" id="PRO_5020332868" evidence="5">
    <location>
        <begin position="21"/>
        <end position="798"/>
    </location>
</feature>
<proteinExistence type="inferred from homology"/>
<dbReference type="RefSeq" id="WP_130244235.1">
    <property type="nucleotide sequence ID" value="NZ_PPUZ01000008.1"/>
</dbReference>
<comment type="similarity">
    <text evidence="1">Belongs to the peptidase S45 family.</text>
</comment>
<evidence type="ECO:0000256" key="1">
    <source>
        <dbReference type="ARBA" id="ARBA00006586"/>
    </source>
</evidence>
<dbReference type="InterPro" id="IPR043147">
    <property type="entry name" value="Penicillin_amidase_A-knob"/>
</dbReference>
<evidence type="ECO:0000256" key="3">
    <source>
        <dbReference type="ARBA" id="ARBA00022801"/>
    </source>
</evidence>
<evidence type="ECO:0000256" key="2">
    <source>
        <dbReference type="ARBA" id="ARBA00022729"/>
    </source>
</evidence>
<dbReference type="GO" id="GO:0016811">
    <property type="term" value="F:hydrolase activity, acting on carbon-nitrogen (but not peptide) bonds, in linear amides"/>
    <property type="evidence" value="ECO:0007669"/>
    <property type="project" value="InterPro"/>
</dbReference>
<organism evidence="6 7">
    <name type="scientific">Pseudoalteromonas rubra</name>
    <dbReference type="NCBI Taxonomy" id="43658"/>
    <lineage>
        <taxon>Bacteria</taxon>
        <taxon>Pseudomonadati</taxon>
        <taxon>Pseudomonadota</taxon>
        <taxon>Gammaproteobacteria</taxon>
        <taxon>Alteromonadales</taxon>
        <taxon>Pseudoalteromonadaceae</taxon>
        <taxon>Pseudoalteromonas</taxon>
    </lineage>
</organism>
<name>A0A4Q7EMC5_9GAMM</name>
<evidence type="ECO:0000313" key="6">
    <source>
        <dbReference type="EMBL" id="RZM84493.1"/>
    </source>
</evidence>
<dbReference type="SUPFAM" id="SSF56235">
    <property type="entry name" value="N-terminal nucleophile aminohydrolases (Ntn hydrolases)"/>
    <property type="match status" value="1"/>
</dbReference>
<evidence type="ECO:0000256" key="4">
    <source>
        <dbReference type="ARBA" id="ARBA00023145"/>
    </source>
</evidence>
<keyword evidence="3" id="KW-0378">Hydrolase</keyword>
<dbReference type="GO" id="GO:0017000">
    <property type="term" value="P:antibiotic biosynthetic process"/>
    <property type="evidence" value="ECO:0007669"/>
    <property type="project" value="InterPro"/>
</dbReference>
<keyword evidence="2 5" id="KW-0732">Signal</keyword>
<protein>
    <submittedName>
        <fullName evidence="6">Peptidase S45</fullName>
    </submittedName>
</protein>
<reference evidence="6 7" key="1">
    <citation type="submission" date="2018-01" db="EMBL/GenBank/DDBJ databases">
        <title>Co-occurrence of chitin degradation, pigmentation and bioactivity in marine Pseudoalteromonas.</title>
        <authorList>
            <person name="Paulsen S."/>
            <person name="Gram L."/>
            <person name="Machado H."/>
        </authorList>
    </citation>
    <scope>NUCLEOTIDE SEQUENCE [LARGE SCALE GENOMIC DNA]</scope>
    <source>
        <strain evidence="6 7">S1946</strain>
    </source>
</reference>
<dbReference type="InterPro" id="IPR023343">
    <property type="entry name" value="Penicillin_amidase_dom1"/>
</dbReference>
<dbReference type="InterPro" id="IPR002692">
    <property type="entry name" value="S45"/>
</dbReference>
<dbReference type="PANTHER" id="PTHR34218">
    <property type="entry name" value="PEPTIDASE S45 PENICILLIN AMIDASE"/>
    <property type="match status" value="1"/>
</dbReference>
<dbReference type="InterPro" id="IPR029055">
    <property type="entry name" value="Ntn_hydrolases_N"/>
</dbReference>
<dbReference type="Gene3D" id="1.10.439.10">
    <property type="entry name" value="Penicillin Amidohydrolase, domain 1"/>
    <property type="match status" value="1"/>
</dbReference>
<dbReference type="EMBL" id="PPUZ01000008">
    <property type="protein sequence ID" value="RZM84493.1"/>
    <property type="molecule type" value="Genomic_DNA"/>
</dbReference>
<evidence type="ECO:0000256" key="5">
    <source>
        <dbReference type="SAM" id="SignalP"/>
    </source>
</evidence>
<comment type="caution">
    <text evidence="6">The sequence shown here is derived from an EMBL/GenBank/DDBJ whole genome shotgun (WGS) entry which is preliminary data.</text>
</comment>
<dbReference type="InterPro" id="IPR043146">
    <property type="entry name" value="Penicillin_amidase_N_B-knob"/>
</dbReference>
<sequence>MKLFTLSIAGLAIFTGSAQAAPLFPPALTHAHSNEAVSVTRTQFGIAHVKAQSLYGLGYGNAYAQVQDHGCLLADGYLRLRGERAQYLGAHRHEGDNHYLISDIGYRILDLPGRAAQQYSSLSASTRALAEGFAAGYNHYLEEVAAGNEQLGEICRDAPWVKPITAQDVIANVLLMGVQGSVGRLLPQLVQARPDNGATPAQQDRTMALTPAEQLTQGSNGWAIGKTLSHNGRGMVLANPHFPFNGNFRFWTHHATVPGELDVMGASVLGMPGVVNIGFNRNLAWTHTYSTALHHVFYELTLDPDNPRRYRYEGQWHTMREREIQVAVKTATGMQTHTHMAYATHFGLMLEDAERFPWQDGVAYAVSDVNLDNFSAIDHWLSYNRAESVARLRAASRRFNGLSFNNTLAADKYGNAFYTDDSNVPNLSAAALSWLQTNPKSAAIFAATGQVVLPGDREEMIFDGAVELAEAPSLSRRDYVQNSNDSFWLSNASQPLRDVSPLYGQVDVQQSERSRYAYALLRSGSGRDGRFSLDELEHILLGNGSYFASERGVIAGLCQQYAGQRWALNDQLEVDVDPVCGAFAQWDGRFDLTSKAAHLAREFFRVLDKHEDFAVPFDPRLPTTTPHTLKSDPDILRKLLRAAADLAHYGFALDAPFAEIQYLQKGTERLSWAGPEHQSGGFNVFATHNTMDLTSFAAEASPPLTSVVDGRPLWSGLREEGYGVNFGSSWMMVVGFDDNGPVARGLLSYSQSANRDSEHFSDSSRHYSAQRGLVELPFYPWQVSINKLSTTKLIVKKD</sequence>
<dbReference type="Gene3D" id="3.60.20.10">
    <property type="entry name" value="Glutamine Phosphoribosylpyrophosphate, subunit 1, domain 1"/>
    <property type="match status" value="1"/>
</dbReference>
<gene>
    <name evidence="6" type="ORF">C3B51_03875</name>
</gene>
<feature type="signal peptide" evidence="5">
    <location>
        <begin position="1"/>
        <end position="20"/>
    </location>
</feature>
<keyword evidence="4" id="KW-0865">Zymogen</keyword>